<protein>
    <recommendedName>
        <fullName evidence="3">Phosphotransferase</fullName>
    </recommendedName>
</protein>
<dbReference type="SUPFAM" id="SSF56112">
    <property type="entry name" value="Protein kinase-like (PK-like)"/>
    <property type="match status" value="1"/>
</dbReference>
<dbReference type="InterPro" id="IPR011009">
    <property type="entry name" value="Kinase-like_dom_sf"/>
</dbReference>
<comment type="caution">
    <text evidence="1">The sequence shown here is derived from an EMBL/GenBank/DDBJ whole genome shotgun (WGS) entry which is preliminary data.</text>
</comment>
<proteinExistence type="predicted"/>
<evidence type="ECO:0000313" key="1">
    <source>
        <dbReference type="EMBL" id="GGD41704.1"/>
    </source>
</evidence>
<keyword evidence="2" id="KW-1185">Reference proteome</keyword>
<gene>
    <name evidence="1" type="ORF">GCM10011361_05970</name>
</gene>
<name>A0ABQ1QSS7_9FLAO</name>
<dbReference type="RefSeq" id="WP_188369222.1">
    <property type="nucleotide sequence ID" value="NZ_BMFH01000001.1"/>
</dbReference>
<organism evidence="1 2">
    <name type="scientific">Muriicola marianensis</name>
    <dbReference type="NCBI Taxonomy" id="1324801"/>
    <lineage>
        <taxon>Bacteria</taxon>
        <taxon>Pseudomonadati</taxon>
        <taxon>Bacteroidota</taxon>
        <taxon>Flavobacteriia</taxon>
        <taxon>Flavobacteriales</taxon>
        <taxon>Flavobacteriaceae</taxon>
        <taxon>Muriicola</taxon>
    </lineage>
</organism>
<evidence type="ECO:0008006" key="3">
    <source>
        <dbReference type="Google" id="ProtNLM"/>
    </source>
</evidence>
<dbReference type="InterPro" id="IPR052732">
    <property type="entry name" value="Cell-binding_unc_protein"/>
</dbReference>
<accession>A0ABQ1QSS7</accession>
<reference evidence="2" key="1">
    <citation type="journal article" date="2019" name="Int. J. Syst. Evol. Microbiol.">
        <title>The Global Catalogue of Microorganisms (GCM) 10K type strain sequencing project: providing services to taxonomists for standard genome sequencing and annotation.</title>
        <authorList>
            <consortium name="The Broad Institute Genomics Platform"/>
            <consortium name="The Broad Institute Genome Sequencing Center for Infectious Disease"/>
            <person name="Wu L."/>
            <person name="Ma J."/>
        </authorList>
    </citation>
    <scope>NUCLEOTIDE SEQUENCE [LARGE SCALE GENOMIC DNA]</scope>
    <source>
        <strain evidence="2">CGMCC 1.12606</strain>
    </source>
</reference>
<evidence type="ECO:0000313" key="2">
    <source>
        <dbReference type="Proteomes" id="UP000625780"/>
    </source>
</evidence>
<dbReference type="Proteomes" id="UP000625780">
    <property type="component" value="Unassembled WGS sequence"/>
</dbReference>
<dbReference type="PANTHER" id="PTHR43883:SF1">
    <property type="entry name" value="GLUCONOKINASE"/>
    <property type="match status" value="1"/>
</dbReference>
<dbReference type="EMBL" id="BMFH01000001">
    <property type="protein sequence ID" value="GGD41704.1"/>
    <property type="molecule type" value="Genomic_DNA"/>
</dbReference>
<dbReference type="PANTHER" id="PTHR43883">
    <property type="entry name" value="SLR0207 PROTEIN"/>
    <property type="match status" value="1"/>
</dbReference>
<sequence length="338" mass="39572">MTPEQIHKLITEGEFPEFSSGRELIETHISWVILCDEFVYKIKKPIRYSFLDFHSLEKRKFFCERELELNKRFAKDIYLEVLPIYEVNGTLKIGEHRGSLVDYTLKMRKLDPDKRLDKLLRRGEVSADDIKSLALWVADFHNKSAVIREKNILDVGVKFNDLTTQKELISTGLGEARARIIDWSVEVSDMFLQKNEALLTERLKAGFYRDCHGDLHARNIFMLPAPQPFDCLEFNDDYRQMDVLNEIAFLCMDLDAFEEHSLSDLCIQHYNLYFPAIRTTEERDLFEYYKAYRANVRAKVNSLRAGSESDMDKKEKMLAETQKYLGMMEGYLQALTIA</sequence>